<comment type="caution">
    <text evidence="11">The sequence shown here is derived from an EMBL/GenBank/DDBJ whole genome shotgun (WGS) entry which is preliminary data.</text>
</comment>
<evidence type="ECO:0000259" key="9">
    <source>
        <dbReference type="Pfam" id="PF01545"/>
    </source>
</evidence>
<feature type="domain" description="Cation efflux protein transmembrane" evidence="9">
    <location>
        <begin position="27"/>
        <end position="215"/>
    </location>
</feature>
<evidence type="ECO:0000256" key="6">
    <source>
        <dbReference type="ARBA" id="ARBA00023065"/>
    </source>
</evidence>
<dbReference type="AlphaFoldDB" id="A0A4S5E527"/>
<dbReference type="InterPro" id="IPR058533">
    <property type="entry name" value="Cation_efflux_TM"/>
</dbReference>
<dbReference type="InterPro" id="IPR027469">
    <property type="entry name" value="Cation_efflux_TMD_sf"/>
</dbReference>
<keyword evidence="5 8" id="KW-1133">Transmembrane helix</keyword>
<dbReference type="RefSeq" id="WP_136454090.1">
    <property type="nucleotide sequence ID" value="NZ_SSWH01000006.1"/>
</dbReference>
<organism evidence="11 12">
    <name type="scientific">Arthrobacter echini</name>
    <dbReference type="NCBI Taxonomy" id="1529066"/>
    <lineage>
        <taxon>Bacteria</taxon>
        <taxon>Bacillati</taxon>
        <taxon>Actinomycetota</taxon>
        <taxon>Actinomycetes</taxon>
        <taxon>Micrococcales</taxon>
        <taxon>Micrococcaceae</taxon>
        <taxon>Arthrobacter</taxon>
    </lineage>
</organism>
<proteinExistence type="inferred from homology"/>
<dbReference type="InterPro" id="IPR050681">
    <property type="entry name" value="CDF/SLC30A"/>
</dbReference>
<evidence type="ECO:0000256" key="2">
    <source>
        <dbReference type="ARBA" id="ARBA00008873"/>
    </source>
</evidence>
<keyword evidence="4 8" id="KW-0812">Transmembrane</keyword>
<dbReference type="Pfam" id="PF01545">
    <property type="entry name" value="Cation_efflux"/>
    <property type="match status" value="1"/>
</dbReference>
<evidence type="ECO:0000313" key="11">
    <source>
        <dbReference type="EMBL" id="THJ66513.1"/>
    </source>
</evidence>
<dbReference type="InterPro" id="IPR036837">
    <property type="entry name" value="Cation_efflux_CTD_sf"/>
</dbReference>
<dbReference type="InterPro" id="IPR027470">
    <property type="entry name" value="Cation_efflux_CTD"/>
</dbReference>
<feature type="transmembrane region" description="Helical" evidence="8">
    <location>
        <begin position="24"/>
        <end position="45"/>
    </location>
</feature>
<keyword evidence="6" id="KW-0406">Ion transport</keyword>
<feature type="transmembrane region" description="Helical" evidence="8">
    <location>
        <begin position="122"/>
        <end position="145"/>
    </location>
</feature>
<dbReference type="InterPro" id="IPR002524">
    <property type="entry name" value="Cation_efflux"/>
</dbReference>
<evidence type="ECO:0000256" key="4">
    <source>
        <dbReference type="ARBA" id="ARBA00022692"/>
    </source>
</evidence>
<keyword evidence="12" id="KW-1185">Reference proteome</keyword>
<dbReference type="PANTHER" id="PTHR11562:SF17">
    <property type="entry name" value="RE54080P-RELATED"/>
    <property type="match status" value="1"/>
</dbReference>
<evidence type="ECO:0000256" key="3">
    <source>
        <dbReference type="ARBA" id="ARBA00022448"/>
    </source>
</evidence>
<feature type="domain" description="Cation efflux protein cytoplasmic" evidence="10">
    <location>
        <begin position="220"/>
        <end position="299"/>
    </location>
</feature>
<evidence type="ECO:0000313" key="12">
    <source>
        <dbReference type="Proteomes" id="UP000305233"/>
    </source>
</evidence>
<evidence type="ECO:0000256" key="1">
    <source>
        <dbReference type="ARBA" id="ARBA00004141"/>
    </source>
</evidence>
<reference evidence="11 12" key="1">
    <citation type="submission" date="2019-04" db="EMBL/GenBank/DDBJ databases">
        <authorList>
            <person name="Liu Q."/>
            <person name="Xin Y.-H."/>
        </authorList>
    </citation>
    <scope>NUCLEOTIDE SEQUENCE [LARGE SCALE GENOMIC DNA]</scope>
    <source>
        <strain evidence="11 12">AM23</strain>
    </source>
</reference>
<protein>
    <submittedName>
        <fullName evidence="11">Cation transporter</fullName>
    </submittedName>
</protein>
<evidence type="ECO:0000256" key="8">
    <source>
        <dbReference type="SAM" id="Phobius"/>
    </source>
</evidence>
<evidence type="ECO:0000256" key="7">
    <source>
        <dbReference type="ARBA" id="ARBA00023136"/>
    </source>
</evidence>
<comment type="similarity">
    <text evidence="2">Belongs to the cation diffusion facilitator (CDF) transporter (TC 2.A.4) family. SLC30A subfamily.</text>
</comment>
<evidence type="ECO:0000259" key="10">
    <source>
        <dbReference type="Pfam" id="PF16916"/>
    </source>
</evidence>
<dbReference type="PANTHER" id="PTHR11562">
    <property type="entry name" value="CATION EFFLUX PROTEIN/ ZINC TRANSPORTER"/>
    <property type="match status" value="1"/>
</dbReference>
<keyword evidence="3" id="KW-0813">Transport</keyword>
<dbReference type="SUPFAM" id="SSF160240">
    <property type="entry name" value="Cation efflux protein cytoplasmic domain-like"/>
    <property type="match status" value="1"/>
</dbReference>
<comment type="subcellular location">
    <subcellularLocation>
        <location evidence="1">Membrane</location>
        <topology evidence="1">Multi-pass membrane protein</topology>
    </subcellularLocation>
</comment>
<feature type="transmembrane region" description="Helical" evidence="8">
    <location>
        <begin position="166"/>
        <end position="184"/>
    </location>
</feature>
<dbReference type="GO" id="GO:0005886">
    <property type="term" value="C:plasma membrane"/>
    <property type="evidence" value="ECO:0007669"/>
    <property type="project" value="TreeGrafter"/>
</dbReference>
<dbReference type="OrthoDB" id="9809646at2"/>
<keyword evidence="7 8" id="KW-0472">Membrane</keyword>
<dbReference type="Proteomes" id="UP000305233">
    <property type="component" value="Unassembled WGS sequence"/>
</dbReference>
<accession>A0A4S5E527</accession>
<dbReference type="GO" id="GO:0005385">
    <property type="term" value="F:zinc ion transmembrane transporter activity"/>
    <property type="evidence" value="ECO:0007669"/>
    <property type="project" value="TreeGrafter"/>
</dbReference>
<dbReference type="Gene3D" id="3.30.70.1350">
    <property type="entry name" value="Cation efflux protein, cytoplasmic domain"/>
    <property type="match status" value="1"/>
</dbReference>
<feature type="transmembrane region" description="Helical" evidence="8">
    <location>
        <begin position="57"/>
        <end position="79"/>
    </location>
</feature>
<dbReference type="NCBIfam" id="TIGR01297">
    <property type="entry name" value="CDF"/>
    <property type="match status" value="1"/>
</dbReference>
<dbReference type="EMBL" id="SSWH01000006">
    <property type="protein sequence ID" value="THJ66513.1"/>
    <property type="molecule type" value="Genomic_DNA"/>
</dbReference>
<dbReference type="Pfam" id="PF16916">
    <property type="entry name" value="ZT_dimer"/>
    <property type="match status" value="1"/>
</dbReference>
<dbReference type="SUPFAM" id="SSF161111">
    <property type="entry name" value="Cation efflux protein transmembrane domain-like"/>
    <property type="match status" value="1"/>
</dbReference>
<evidence type="ECO:0000256" key="5">
    <source>
        <dbReference type="ARBA" id="ARBA00022989"/>
    </source>
</evidence>
<dbReference type="Gene3D" id="1.20.1510.10">
    <property type="entry name" value="Cation efflux protein transmembrane domain"/>
    <property type="match status" value="1"/>
</dbReference>
<feature type="transmembrane region" description="Helical" evidence="8">
    <location>
        <begin position="91"/>
        <end position="110"/>
    </location>
</feature>
<name>A0A4S5E527_9MICC</name>
<sequence length="311" mass="32873">MAAHRHSSSPASPGSPGSPGRKPLAGAFAITLVVFVLQIVGAVWTGSLALLFDSVHVLTDAAGLAMALGAATLAIRPATPRRSWGFRRAEVIAALLQAAFLLAVGAYVLVEGVSRLITPEDVAAPELIVFGVIGLAGNLAALGLLSRHRAATFNLRAAFLEVLNDALGSLAVIVAAIVITLTGWMRADALVALLIGALIIPRTITLLRETIDVLLESTPAGIDLDDVRSHLSRLPHVRDVHDLHITQIATGLPVLTAHVVVDDACYRNGSAHTVLDQLQECVSEHFEVGIDHCTFQIEPLDHVPHETELTH</sequence>
<gene>
    <name evidence="11" type="ORF">E8P82_08650</name>
</gene>